<organism evidence="2 3">
    <name type="scientific">Stephanodiscus triporus</name>
    <dbReference type="NCBI Taxonomy" id="2934178"/>
    <lineage>
        <taxon>Eukaryota</taxon>
        <taxon>Sar</taxon>
        <taxon>Stramenopiles</taxon>
        <taxon>Ochrophyta</taxon>
        <taxon>Bacillariophyta</taxon>
        <taxon>Coscinodiscophyceae</taxon>
        <taxon>Thalassiosirophycidae</taxon>
        <taxon>Stephanodiscales</taxon>
        <taxon>Stephanodiscaceae</taxon>
        <taxon>Stephanodiscus</taxon>
    </lineage>
</organism>
<reference evidence="2 3" key="1">
    <citation type="submission" date="2024-10" db="EMBL/GenBank/DDBJ databases">
        <title>Updated reference genomes for cyclostephanoid diatoms.</title>
        <authorList>
            <person name="Roberts W.R."/>
            <person name="Alverson A.J."/>
        </authorList>
    </citation>
    <scope>NUCLEOTIDE SEQUENCE [LARGE SCALE GENOMIC DNA]</scope>
    <source>
        <strain evidence="2 3">AJA276-08</strain>
    </source>
</reference>
<proteinExistence type="predicted"/>
<evidence type="ECO:0000313" key="2">
    <source>
        <dbReference type="EMBL" id="KAL3764988.1"/>
    </source>
</evidence>
<feature type="signal peptide" evidence="1">
    <location>
        <begin position="1"/>
        <end position="26"/>
    </location>
</feature>
<keyword evidence="3" id="KW-1185">Reference proteome</keyword>
<name>A0ABD3MM44_9STRA</name>
<keyword evidence="1" id="KW-0732">Signal</keyword>
<dbReference type="Proteomes" id="UP001530315">
    <property type="component" value="Unassembled WGS sequence"/>
</dbReference>
<protein>
    <submittedName>
        <fullName evidence="2">Uncharacterized protein</fullName>
    </submittedName>
</protein>
<accession>A0ABD3MM44</accession>
<dbReference type="AlphaFoldDB" id="A0ABD3MM44"/>
<evidence type="ECO:0000256" key="1">
    <source>
        <dbReference type="SAM" id="SignalP"/>
    </source>
</evidence>
<evidence type="ECO:0000313" key="3">
    <source>
        <dbReference type="Proteomes" id="UP001530315"/>
    </source>
</evidence>
<comment type="caution">
    <text evidence="2">The sequence shown here is derived from an EMBL/GenBank/DDBJ whole genome shotgun (WGS) entry which is preliminary data.</text>
</comment>
<feature type="chain" id="PRO_5044874337" evidence="1">
    <location>
        <begin position="27"/>
        <end position="434"/>
    </location>
</feature>
<dbReference type="EMBL" id="JALLAZ020001760">
    <property type="protein sequence ID" value="KAL3764988.1"/>
    <property type="molecule type" value="Genomic_DNA"/>
</dbReference>
<sequence>MPRFTSMRILLSVSCLVACVSTRVLAQDNGVEQVANWQAYLEDHSDTSKYRLVFEWDHIHDATIFVDGVDGGRVYNAEDDERCNGDSSIVASDGQPYWMPRFFPRPVSAEITAITGVKFASADWQPCGHKEITICHAESHYDFHMYYEDEETMNSLPLCEIGVPSNPDLPVCRDSATSEINHDYFRLVNHSIPLTMSISRSAMETADATTLLDGVQKNFCVDASSAILRSGVHYGDASETLDEWKNPVTIIGSHNCELKFFEPMFSWKWASGCVTESETSWPVFEVANIEYTKKGIESLPDSWKIEVSEACKAQSCLPGQMDPPLSEVCHIKLSAEGTKCPPEGCTLLKECGNINDCSTALPYLSPWTDNDKDNVDNTVNETTSTPVITETVEPEPTSPLAVTEEVTTSSDAAVLVNGANSLLLVALTFMAFLY</sequence>
<gene>
    <name evidence="2" type="ORF">ACHAW5_001838</name>
</gene>